<proteinExistence type="predicted"/>
<evidence type="ECO:0000256" key="1">
    <source>
        <dbReference type="ARBA" id="ARBA00022729"/>
    </source>
</evidence>
<evidence type="ECO:0000313" key="5">
    <source>
        <dbReference type="Proteomes" id="UP000292424"/>
    </source>
</evidence>
<keyword evidence="5" id="KW-1185">Reference proteome</keyword>
<name>A0A5P2G3W9_9BACT</name>
<protein>
    <recommendedName>
        <fullName evidence="3">Gingipain domain-containing protein</fullName>
    </recommendedName>
</protein>
<dbReference type="Proteomes" id="UP000292424">
    <property type="component" value="Chromosome"/>
</dbReference>
<evidence type="ECO:0000259" key="3">
    <source>
        <dbReference type="Pfam" id="PF01364"/>
    </source>
</evidence>
<dbReference type="GO" id="GO:0008234">
    <property type="term" value="F:cysteine-type peptidase activity"/>
    <property type="evidence" value="ECO:0007669"/>
    <property type="project" value="InterPro"/>
</dbReference>
<dbReference type="Gene3D" id="3.40.50.1460">
    <property type="match status" value="1"/>
</dbReference>
<organism evidence="4 5">
    <name type="scientific">Rhizosphaericola mali</name>
    <dbReference type="NCBI Taxonomy" id="2545455"/>
    <lineage>
        <taxon>Bacteria</taxon>
        <taxon>Pseudomonadati</taxon>
        <taxon>Bacteroidota</taxon>
        <taxon>Chitinophagia</taxon>
        <taxon>Chitinophagales</taxon>
        <taxon>Chitinophagaceae</taxon>
        <taxon>Rhizosphaericola</taxon>
    </lineage>
</organism>
<dbReference type="Gene3D" id="3.40.50.10390">
    <property type="entry name" value="Gingipain r, domain 1"/>
    <property type="match status" value="1"/>
</dbReference>
<dbReference type="SUPFAM" id="SSF52129">
    <property type="entry name" value="Caspase-like"/>
    <property type="match status" value="1"/>
</dbReference>
<dbReference type="InterPro" id="IPR029031">
    <property type="entry name" value="Gingipain_N_sf"/>
</dbReference>
<feature type="chain" id="PRO_5024307516" description="Gingipain domain-containing protein" evidence="2">
    <location>
        <begin position="26"/>
        <end position="1719"/>
    </location>
</feature>
<dbReference type="InterPro" id="IPR013783">
    <property type="entry name" value="Ig-like_fold"/>
</dbReference>
<dbReference type="GO" id="GO:0006508">
    <property type="term" value="P:proteolysis"/>
    <property type="evidence" value="ECO:0007669"/>
    <property type="project" value="InterPro"/>
</dbReference>
<dbReference type="Gene3D" id="2.60.40.10">
    <property type="entry name" value="Immunoglobulins"/>
    <property type="match status" value="1"/>
</dbReference>
<accession>A0A5P2G3W9</accession>
<evidence type="ECO:0000256" key="2">
    <source>
        <dbReference type="SAM" id="SignalP"/>
    </source>
</evidence>
<feature type="signal peptide" evidence="2">
    <location>
        <begin position="1"/>
        <end position="25"/>
    </location>
</feature>
<evidence type="ECO:0000313" key="4">
    <source>
        <dbReference type="EMBL" id="QES90185.1"/>
    </source>
</evidence>
<dbReference type="Pfam" id="PF01364">
    <property type="entry name" value="Peptidase_C25"/>
    <property type="match status" value="1"/>
</dbReference>
<reference evidence="4 5" key="1">
    <citation type="submission" date="2019-09" db="EMBL/GenBank/DDBJ databases">
        <title>Complete genome sequence of Arachidicoccus sp. B3-10 isolated from apple orchard soil.</title>
        <authorList>
            <person name="Kim H.S."/>
            <person name="Han K.-I."/>
            <person name="Suh M.K."/>
            <person name="Lee K.C."/>
            <person name="Eom M.K."/>
            <person name="Kim J.-S."/>
            <person name="Kang S.W."/>
            <person name="Sin Y."/>
            <person name="Lee J.-S."/>
        </authorList>
    </citation>
    <scope>NUCLEOTIDE SEQUENCE [LARGE SCALE GENOMIC DNA]</scope>
    <source>
        <strain evidence="4 5">B3-10</strain>
    </source>
</reference>
<feature type="domain" description="Gingipain" evidence="3">
    <location>
        <begin position="414"/>
        <end position="788"/>
    </location>
</feature>
<dbReference type="EMBL" id="CP044016">
    <property type="protein sequence ID" value="QES90185.1"/>
    <property type="molecule type" value="Genomic_DNA"/>
</dbReference>
<dbReference type="KEGG" id="arac:E0W69_016520"/>
<gene>
    <name evidence="4" type="ORF">E0W69_016520</name>
</gene>
<dbReference type="Gene3D" id="2.60.40.4070">
    <property type="match status" value="1"/>
</dbReference>
<dbReference type="RefSeq" id="WP_131331141.1">
    <property type="nucleotide sequence ID" value="NZ_CP044016.1"/>
</dbReference>
<dbReference type="InterPro" id="IPR029030">
    <property type="entry name" value="Caspase-like_dom_sf"/>
</dbReference>
<dbReference type="InterPro" id="IPR001769">
    <property type="entry name" value="Gingipain"/>
</dbReference>
<keyword evidence="1 2" id="KW-0732">Signal</keyword>
<dbReference type="OrthoDB" id="9757650at2"/>
<sequence>MKLFRYILRSAFLLLLFSIVGKSYAQTYNNEWIDYSKTYYKFKILNDGMYKITADLLSNLGLSSTPANQFQLWHNGKVVALYVQTDGSNPITGTNFIKFYGNRNDGTLDTALYKNKASQMSNYYSLETDSSAYFLTVNTDTTENLHFQTSTNTIPSGATPVPYYMTTWGSYQRSQINAGRASSYGQYVYSSTYDDGEGWVSYNINSNGTGSSFDLPDVTSLNWYTSGPTPVLTVALAGSSVLGTNRTVNLLINGTTINSQVVNGFNIGNLVTSITNLNTFTSSPKLVVQPNNSPASTDDRVVLSKIEMKYPRTFNFPGSNLMTFNLTASNQSQYIQITNFNFQSSNPELYDFTNGKRYIGVRINGSTSVWGFYVDASTLDRTFGIENVDAGIETSITNISSRTYTNPSTTQGNYLIISNSILRTGSDPVAQYQQYRNSSAGGSFNAQIYDISQLEDEFAWGIRMHPLAIKNFLKYARNKFSTKPEYCFLIGHGLTYDQFYYNQSSTGINQLAIIPTFGYPASDVLLASDNYLPAAATPIGRISAISTDEVSTYLSKIKEYEADQQSQSQTIDNKAWMKNIVHIAGGSDANESSQFVGYLNSYSSILTDTLMGGTVYNFNKYTNETSAALNDVQLRNLFTNGFSLMNYWGHASSTTLDYNLDHASNYSNAGKYPVMYINGCDVAGYYTYDASRLTTFSTIPEDFILTPNAGAIAFVAQSYLGVTTFLQNYSLPFYQSLGRTNYGKPISYSQIDAANETTVAPSYYPNNDTLATNAQAEGNLLLGDPYISVNSFSKPDFAIEDASVTVTPSYIDISQSKFHVKAYLYNLGRATGDSLLVQIKRTHPGGTTDILYSKNIASIKYKDSIELDVPISGASDKGTNSIVFTLDPNNRYDELSKLNNTLTKSVYIYEVGLTPIYPYKYSIVNKQNIKLIASTANPIAATTQYAMEIDTTALFNSNLKVRKTLTSFGGALEFDPGITFSDSLVYYWRVSPIPTSGDYHWNVSSFLYLAKATNAGFNQSHLYQQFDSEGDRISLDSASRVWNYDNIQAIVEMQNAILQKSGQQGSDFAVSLNGTMVSEYYCGGNSLAFVVLEPNTMKPYYNSSTPSTTAPSSYTTSFMGSYVPCVDKAYCIPQQTFEFETSTEDQRNKIRDFMDWIPNGAFVAVRNCYFPYWSDMPKAAEWKADGSNSMYSRLVQMGFSTIDDYNAVKAWSFSYKKNDATYTPVIQFSEGTDDKIQTSTIFNESDSLGYITSPNFGPSRKWYTMLWDGYSQETISGDKATVDIIGVTTAGAETTLRTINSSQKSVDISDIDAATYPYIKFYMRNADSINYTPYQLKYWRLLYDAVPEGALAANVYYKATSDSLTKGADYSMDIAFKNIGDVPFDDSLKVNYTLTDKSNVAHLFSLSKLKPLVSGDTTLVHVRVPGTDTTSNNLSTNIYTGSNTQYLDVNPDNNPIEQTHANNFLSQPLYVSGDDGDVSLDITFDGVHILNNDIVASAPKIIAKLTSESKYQLLTDTALLTLQLKYPDGTLKRIKYGTDTLLFTGAKDSSDNAALANFAPYLTQDGTYELIVQGKSTTSSTSVSQYSISFQVYNKPMISDMFNYPNPFTTSTAFVFTLTGSVVPQNIRIEILTITGKIVKEITKAELGPLKIGRNITEYKWDGTDQYGQKLANGVYIYRVITNLDGKKLDKFNVTDTNGNSVNTGQFFNKGYGKMYLMR</sequence>